<comment type="caution">
    <text evidence="2">The sequence shown here is derived from an EMBL/GenBank/DDBJ whole genome shotgun (WGS) entry which is preliminary data.</text>
</comment>
<keyword evidence="1" id="KW-0472">Membrane</keyword>
<feature type="transmembrane region" description="Helical" evidence="1">
    <location>
        <begin position="96"/>
        <end position="112"/>
    </location>
</feature>
<feature type="transmembrane region" description="Helical" evidence="1">
    <location>
        <begin position="71"/>
        <end position="90"/>
    </location>
</feature>
<reference evidence="2 3" key="1">
    <citation type="submission" date="2019-07" db="EMBL/GenBank/DDBJ databases">
        <title>Lentzea xizangensis sp. nov., isolated from Qinghai-Tibetan Plateau Soils.</title>
        <authorList>
            <person name="Huang J."/>
        </authorList>
    </citation>
    <scope>NUCLEOTIDE SEQUENCE [LARGE SCALE GENOMIC DNA]</scope>
    <source>
        <strain evidence="2 3">FXJ1.1311</strain>
    </source>
</reference>
<dbReference type="RefSeq" id="WP_146350745.1">
    <property type="nucleotide sequence ID" value="NZ_VOBR01000005.1"/>
</dbReference>
<dbReference type="AlphaFoldDB" id="A0A563EYE3"/>
<protein>
    <submittedName>
        <fullName evidence="2">Low temperature requirement protein A</fullName>
    </submittedName>
</protein>
<evidence type="ECO:0000313" key="2">
    <source>
        <dbReference type="EMBL" id="TWP52689.1"/>
    </source>
</evidence>
<gene>
    <name evidence="2" type="ORF">FKR81_10350</name>
</gene>
<feature type="transmembrane region" description="Helical" evidence="1">
    <location>
        <begin position="292"/>
        <end position="310"/>
    </location>
</feature>
<feature type="transmembrane region" description="Helical" evidence="1">
    <location>
        <begin position="256"/>
        <end position="280"/>
    </location>
</feature>
<name>A0A563EYE3_9PSEU</name>
<accession>A0A563EYE3</accession>
<proteinExistence type="predicted"/>
<feature type="transmembrane region" description="Helical" evidence="1">
    <location>
        <begin position="212"/>
        <end position="235"/>
    </location>
</feature>
<dbReference type="Pfam" id="PF06772">
    <property type="entry name" value="LtrA"/>
    <property type="match status" value="1"/>
</dbReference>
<keyword evidence="1" id="KW-0812">Transmembrane</keyword>
<dbReference type="EMBL" id="VOBR01000005">
    <property type="protein sequence ID" value="TWP52689.1"/>
    <property type="molecule type" value="Genomic_DNA"/>
</dbReference>
<sequence length="374" mass="40030">MSEETSEQRVIWSELFIDLIWVFAIAQLASLLAAGQGLALLLLVPVWWGWVGVTVYSNAAGQKIDIVGGRLTLFGVAAAGLGVAVAIPQAYDGRGLMFGLAYLALRLVLWLAMRPLHFYGGAKLDPFTVGLFLAAPLFVLGGLLPDGWRVAVWTLAALVEIGSPALMRGATGTLTFETAHLPERFGLFIIIAIGETVVALGTQLSAGDVTAGALGLMALAFVMICALWWTYFHFGASAMHHSLRTTKLQGRIVRQVFAYAHLAYVVGILCIAVGLKKLVLHPLDAPHSMPELLLAPGVAIFLAGFAYSRWRMFGAPTLFRSAGVVACALLGLAAPLLPLVVTAVLCTVVLIALNGLEYFWVTTERPLLLVWKPA</sequence>
<organism evidence="2 3">
    <name type="scientific">Lentzea tibetensis</name>
    <dbReference type="NCBI Taxonomy" id="2591470"/>
    <lineage>
        <taxon>Bacteria</taxon>
        <taxon>Bacillati</taxon>
        <taxon>Actinomycetota</taxon>
        <taxon>Actinomycetes</taxon>
        <taxon>Pseudonocardiales</taxon>
        <taxon>Pseudonocardiaceae</taxon>
        <taxon>Lentzea</taxon>
    </lineage>
</organism>
<feature type="transmembrane region" description="Helical" evidence="1">
    <location>
        <begin position="322"/>
        <end position="353"/>
    </location>
</feature>
<feature type="transmembrane region" description="Helical" evidence="1">
    <location>
        <begin position="38"/>
        <end position="59"/>
    </location>
</feature>
<evidence type="ECO:0000313" key="3">
    <source>
        <dbReference type="Proteomes" id="UP000316639"/>
    </source>
</evidence>
<keyword evidence="3" id="KW-1185">Reference proteome</keyword>
<feature type="transmembrane region" description="Helical" evidence="1">
    <location>
        <begin position="124"/>
        <end position="144"/>
    </location>
</feature>
<dbReference type="InterPro" id="IPR010640">
    <property type="entry name" value="Low_temperature_requirement_A"/>
</dbReference>
<evidence type="ECO:0000256" key="1">
    <source>
        <dbReference type="SAM" id="Phobius"/>
    </source>
</evidence>
<keyword evidence="1" id="KW-1133">Transmembrane helix</keyword>
<dbReference type="PANTHER" id="PTHR36840">
    <property type="entry name" value="BLL5714 PROTEIN"/>
    <property type="match status" value="1"/>
</dbReference>
<dbReference type="OrthoDB" id="7698234at2"/>
<feature type="transmembrane region" description="Helical" evidence="1">
    <location>
        <begin position="12"/>
        <end position="32"/>
    </location>
</feature>
<dbReference type="Proteomes" id="UP000316639">
    <property type="component" value="Unassembled WGS sequence"/>
</dbReference>
<feature type="transmembrane region" description="Helical" evidence="1">
    <location>
        <begin position="187"/>
        <end position="206"/>
    </location>
</feature>
<dbReference type="PANTHER" id="PTHR36840:SF1">
    <property type="entry name" value="BLL5714 PROTEIN"/>
    <property type="match status" value="1"/>
</dbReference>